<gene>
    <name evidence="1" type="ORF">QE152_g286</name>
</gene>
<name>A0AAW1NJY0_POPJA</name>
<proteinExistence type="predicted"/>
<protein>
    <submittedName>
        <fullName evidence="1">Uncharacterized protein</fullName>
    </submittedName>
</protein>
<dbReference type="Proteomes" id="UP001458880">
    <property type="component" value="Unassembled WGS sequence"/>
</dbReference>
<evidence type="ECO:0000313" key="1">
    <source>
        <dbReference type="EMBL" id="KAK9758988.1"/>
    </source>
</evidence>
<keyword evidence="2" id="KW-1185">Reference proteome</keyword>
<dbReference type="AlphaFoldDB" id="A0AAW1NJY0"/>
<reference evidence="1 2" key="1">
    <citation type="journal article" date="2024" name="BMC Genomics">
        <title>De novo assembly and annotation of Popillia japonica's genome with initial clues to its potential as an invasive pest.</title>
        <authorList>
            <person name="Cucini C."/>
            <person name="Boschi S."/>
            <person name="Funari R."/>
            <person name="Cardaioli E."/>
            <person name="Iannotti N."/>
            <person name="Marturano G."/>
            <person name="Paoli F."/>
            <person name="Bruttini M."/>
            <person name="Carapelli A."/>
            <person name="Frati F."/>
            <person name="Nardi F."/>
        </authorList>
    </citation>
    <scope>NUCLEOTIDE SEQUENCE [LARGE SCALE GENOMIC DNA]</scope>
    <source>
        <strain evidence="1">DMR45628</strain>
    </source>
</reference>
<evidence type="ECO:0000313" key="2">
    <source>
        <dbReference type="Proteomes" id="UP001458880"/>
    </source>
</evidence>
<sequence length="71" mass="8397">MPQRIKDQPVLLISLQHTCIERYALDASSIKTLKTQQIVIFNYMICQLIDYLQTKHQQLFLFTLTTHLAFE</sequence>
<comment type="caution">
    <text evidence="1">The sequence shown here is derived from an EMBL/GenBank/DDBJ whole genome shotgun (WGS) entry which is preliminary data.</text>
</comment>
<accession>A0AAW1NJY0</accession>
<dbReference type="EMBL" id="JASPKY010000002">
    <property type="protein sequence ID" value="KAK9758988.1"/>
    <property type="molecule type" value="Genomic_DNA"/>
</dbReference>
<organism evidence="1 2">
    <name type="scientific">Popillia japonica</name>
    <name type="common">Japanese beetle</name>
    <dbReference type="NCBI Taxonomy" id="7064"/>
    <lineage>
        <taxon>Eukaryota</taxon>
        <taxon>Metazoa</taxon>
        <taxon>Ecdysozoa</taxon>
        <taxon>Arthropoda</taxon>
        <taxon>Hexapoda</taxon>
        <taxon>Insecta</taxon>
        <taxon>Pterygota</taxon>
        <taxon>Neoptera</taxon>
        <taxon>Endopterygota</taxon>
        <taxon>Coleoptera</taxon>
        <taxon>Polyphaga</taxon>
        <taxon>Scarabaeiformia</taxon>
        <taxon>Scarabaeidae</taxon>
        <taxon>Rutelinae</taxon>
        <taxon>Popillia</taxon>
    </lineage>
</organism>